<feature type="transmembrane region" description="Helical" evidence="1">
    <location>
        <begin position="6"/>
        <end position="22"/>
    </location>
</feature>
<reference evidence="2" key="1">
    <citation type="journal article" date="2021" name="Proc. Natl. Acad. Sci. U.S.A.">
        <title>A Catalog of Tens of Thousands of Viruses from Human Metagenomes Reveals Hidden Associations with Chronic Diseases.</title>
        <authorList>
            <person name="Tisza M.J."/>
            <person name="Buck C.B."/>
        </authorList>
    </citation>
    <scope>NUCLEOTIDE SEQUENCE</scope>
    <source>
        <strain evidence="2">CtXPh6</strain>
    </source>
</reference>
<evidence type="ECO:0000256" key="1">
    <source>
        <dbReference type="SAM" id="Phobius"/>
    </source>
</evidence>
<evidence type="ECO:0000313" key="2">
    <source>
        <dbReference type="EMBL" id="DAD70265.1"/>
    </source>
</evidence>
<proteinExistence type="predicted"/>
<keyword evidence="1" id="KW-1133">Transmembrane helix</keyword>
<name>A0A8S5LK07_9CAUD</name>
<sequence length="30" mass="3604">MVDKVINWLWLFVFITMMIAVVEKLSCINF</sequence>
<protein>
    <submittedName>
        <fullName evidence="2">Uncharacterized protein</fullName>
    </submittedName>
</protein>
<keyword evidence="1" id="KW-0812">Transmembrane</keyword>
<dbReference type="EMBL" id="BK015862">
    <property type="protein sequence ID" value="DAD70265.1"/>
    <property type="molecule type" value="Genomic_DNA"/>
</dbReference>
<accession>A0A8S5LK07</accession>
<keyword evidence="1" id="KW-0472">Membrane</keyword>
<organism evidence="2">
    <name type="scientific">Siphoviridae sp. ctXPh6</name>
    <dbReference type="NCBI Taxonomy" id="2827578"/>
    <lineage>
        <taxon>Viruses</taxon>
        <taxon>Duplodnaviria</taxon>
        <taxon>Heunggongvirae</taxon>
        <taxon>Uroviricota</taxon>
        <taxon>Caudoviricetes</taxon>
    </lineage>
</organism>